<evidence type="ECO:0000313" key="3">
    <source>
        <dbReference type="Proteomes" id="UP000050525"/>
    </source>
</evidence>
<reference evidence="2 3" key="1">
    <citation type="journal article" date="2012" name="Genome Biol.">
        <title>Sequencing three crocodilian genomes to illuminate the evolution of archosaurs and amniotes.</title>
        <authorList>
            <person name="St John J.A."/>
            <person name="Braun E.L."/>
            <person name="Isberg S.R."/>
            <person name="Miles L.G."/>
            <person name="Chong A.Y."/>
            <person name="Gongora J."/>
            <person name="Dalzell P."/>
            <person name="Moran C."/>
            <person name="Bed'hom B."/>
            <person name="Abzhanov A."/>
            <person name="Burgess S.C."/>
            <person name="Cooksey A.M."/>
            <person name="Castoe T.A."/>
            <person name="Crawford N.G."/>
            <person name="Densmore L.D."/>
            <person name="Drew J.C."/>
            <person name="Edwards S.V."/>
            <person name="Faircloth B.C."/>
            <person name="Fujita M.K."/>
            <person name="Greenwold M.J."/>
            <person name="Hoffmann F.G."/>
            <person name="Howard J.M."/>
            <person name="Iguchi T."/>
            <person name="Janes D.E."/>
            <person name="Khan S.Y."/>
            <person name="Kohno S."/>
            <person name="de Koning A.J."/>
            <person name="Lance S.L."/>
            <person name="McCarthy F.M."/>
            <person name="McCormack J.E."/>
            <person name="Merchant M.E."/>
            <person name="Peterson D.G."/>
            <person name="Pollock D.D."/>
            <person name="Pourmand N."/>
            <person name="Raney B.J."/>
            <person name="Roessler K.A."/>
            <person name="Sanford J.R."/>
            <person name="Sawyer R.H."/>
            <person name="Schmidt C.J."/>
            <person name="Triplett E.W."/>
            <person name="Tuberville T.D."/>
            <person name="Venegas-Anaya M."/>
            <person name="Howard J.T."/>
            <person name="Jarvis E.D."/>
            <person name="Guillette L.J.Jr."/>
            <person name="Glenn T.C."/>
            <person name="Green R.E."/>
            <person name="Ray D.A."/>
        </authorList>
    </citation>
    <scope>NUCLEOTIDE SEQUENCE [LARGE SCALE GENOMIC DNA]</scope>
    <source>
        <strain evidence="2">KSC_2009_1</strain>
    </source>
</reference>
<accession>A0A151LYF0</accession>
<dbReference type="EMBL" id="AKHW03007029">
    <property type="protein sequence ID" value="KYO17284.1"/>
    <property type="molecule type" value="Genomic_DNA"/>
</dbReference>
<dbReference type="AlphaFoldDB" id="A0A151LYF0"/>
<feature type="region of interest" description="Disordered" evidence="1">
    <location>
        <begin position="43"/>
        <end position="70"/>
    </location>
</feature>
<evidence type="ECO:0000256" key="1">
    <source>
        <dbReference type="SAM" id="MobiDB-lite"/>
    </source>
</evidence>
<sequence>MLAAAPCPVTHSTRQHGKAQALGLGRFLASLRPGITVCTGAAKPCPAPPGINPERSTEMGRVGHRSGWAP</sequence>
<proteinExistence type="predicted"/>
<protein>
    <submittedName>
        <fullName evidence="2">Uncharacterized protein</fullName>
    </submittedName>
</protein>
<organism evidence="2 3">
    <name type="scientific">Alligator mississippiensis</name>
    <name type="common">American alligator</name>
    <dbReference type="NCBI Taxonomy" id="8496"/>
    <lineage>
        <taxon>Eukaryota</taxon>
        <taxon>Metazoa</taxon>
        <taxon>Chordata</taxon>
        <taxon>Craniata</taxon>
        <taxon>Vertebrata</taxon>
        <taxon>Euteleostomi</taxon>
        <taxon>Archelosauria</taxon>
        <taxon>Archosauria</taxon>
        <taxon>Crocodylia</taxon>
        <taxon>Alligatoridae</taxon>
        <taxon>Alligatorinae</taxon>
        <taxon>Alligator</taxon>
    </lineage>
</organism>
<name>A0A151LYF0_ALLMI</name>
<comment type="caution">
    <text evidence="2">The sequence shown here is derived from an EMBL/GenBank/DDBJ whole genome shotgun (WGS) entry which is preliminary data.</text>
</comment>
<gene>
    <name evidence="2" type="ORF">Y1Q_0017729</name>
</gene>
<dbReference type="Proteomes" id="UP000050525">
    <property type="component" value="Unassembled WGS sequence"/>
</dbReference>
<evidence type="ECO:0000313" key="2">
    <source>
        <dbReference type="EMBL" id="KYO17284.1"/>
    </source>
</evidence>
<keyword evidence="3" id="KW-1185">Reference proteome</keyword>